<evidence type="ECO:0000256" key="1">
    <source>
        <dbReference type="PROSITE-ProRule" id="PRU00846"/>
    </source>
</evidence>
<dbReference type="EMBL" id="FN648926">
    <property type="protein sequence ID" value="CBN73862.1"/>
    <property type="molecule type" value="Genomic_DNA"/>
</dbReference>
<feature type="compositionally biased region" description="Low complexity" evidence="3">
    <location>
        <begin position="502"/>
        <end position="520"/>
    </location>
</feature>
<feature type="compositionally biased region" description="Low complexity" evidence="3">
    <location>
        <begin position="219"/>
        <end position="228"/>
    </location>
</feature>
<dbReference type="CDD" id="cd01736">
    <property type="entry name" value="LSm14_N"/>
    <property type="match status" value="1"/>
</dbReference>
<dbReference type="PROSITE" id="PS51513">
    <property type="entry name" value="FFD"/>
    <property type="match status" value="1"/>
</dbReference>
<feature type="short sequence motif" description="TFG box" evidence="2">
    <location>
        <begin position="371"/>
        <end position="391"/>
    </location>
</feature>
<dbReference type="FunCoup" id="D8LRU5">
    <property type="interactions" value="11"/>
</dbReference>
<feature type="compositionally biased region" description="Basic residues" evidence="3">
    <location>
        <begin position="394"/>
        <end position="406"/>
    </location>
</feature>
<feature type="domain" description="TFG box profile" evidence="6">
    <location>
        <begin position="371"/>
        <end position="391"/>
    </location>
</feature>
<evidence type="ECO:0000259" key="4">
    <source>
        <dbReference type="PROSITE" id="PS51512"/>
    </source>
</evidence>
<feature type="domain" description="DFDF" evidence="4">
    <location>
        <begin position="292"/>
        <end position="328"/>
    </location>
</feature>
<dbReference type="PANTHER" id="PTHR13586">
    <property type="entry name" value="SCD6 PROTEIN-RELATED"/>
    <property type="match status" value="1"/>
</dbReference>
<name>D8LRU5_ECTSI</name>
<dbReference type="InParanoid" id="D8LRU5"/>
<dbReference type="InterPro" id="IPR025762">
    <property type="entry name" value="DFDF"/>
</dbReference>
<evidence type="ECO:0000313" key="8">
    <source>
        <dbReference type="Proteomes" id="UP000002630"/>
    </source>
</evidence>
<dbReference type="eggNOG" id="KOG1073">
    <property type="taxonomic scope" value="Eukaryota"/>
</dbReference>
<feature type="compositionally biased region" description="Low complexity" evidence="3">
    <location>
        <begin position="153"/>
        <end position="209"/>
    </location>
</feature>
<gene>
    <name evidence="7" type="primary">LSm14-1</name>
    <name evidence="7" type="ORF">Esi_0007_0182</name>
</gene>
<dbReference type="STRING" id="2880.D8LRU5"/>
<dbReference type="InterPro" id="IPR025761">
    <property type="entry name" value="FFD_box"/>
</dbReference>
<dbReference type="PROSITE" id="PS51536">
    <property type="entry name" value="TFG"/>
    <property type="match status" value="1"/>
</dbReference>
<evidence type="ECO:0000259" key="6">
    <source>
        <dbReference type="PROSITE" id="PS51536"/>
    </source>
</evidence>
<dbReference type="EMBL" id="FN649731">
    <property type="protein sequence ID" value="CBN73862.1"/>
    <property type="molecule type" value="Genomic_DNA"/>
</dbReference>
<feature type="compositionally biased region" description="Low complexity" evidence="3">
    <location>
        <begin position="258"/>
        <end position="271"/>
    </location>
</feature>
<keyword evidence="8" id="KW-1185">Reference proteome</keyword>
<dbReference type="InterPro" id="IPR025609">
    <property type="entry name" value="Lsm14-like_N"/>
</dbReference>
<dbReference type="OrthoDB" id="21539at2759"/>
<accession>D8LRU5</accession>
<sequence length="520" mass="52075">MAEEGSGVPLVGSRISLISKKNIRYEGTLYNINTSDASLALQNVRSFGTEGRVEGHVIPPSQVLHDFVCFRGQDIMDLHVHDAEADEGSQAAPPPPPTAPVQFAQPPQPTGPPPPSGPPPLLSPAFVSLLMMRSCGQGNPDVRRATNGPQNGPPARQQATQAGQRQPAPSARPVPVARGAQQRRAAPASSSPRVAQAAGQAAQQNQRRAPTGQRPPPRSQQHQHPSQPTGAPRGRRNGTPRSRQLINGGGAGRGAAGGTSATSAPARTPGAMVGTGEALLNIRARGGPATDGKGAASVPTAQEFDFQSELQKFDKEKELAKEMGGLSVEASNSTASSGGAGGATDSVKKYNKSSFFDEISCDVLDRAAGRQPRVTRAAEMDMNMDTFGTTGLQHARRRGGRGHNRNKPGGGGAGGGGQGTRGGVGAGRTGAGGGAGTANGGRGGGGGGRGGAAQASGGGGRARGGGGGRGSTRGGYAGGGRGGAGQARPKPKGGRGRGGNAPQGQQPTPGPTSAPQAQAV</sequence>
<dbReference type="SMART" id="SM01271">
    <property type="entry name" value="LSM14"/>
    <property type="match status" value="1"/>
</dbReference>
<evidence type="ECO:0000256" key="3">
    <source>
        <dbReference type="SAM" id="MobiDB-lite"/>
    </source>
</evidence>
<dbReference type="SMART" id="SM01199">
    <property type="entry name" value="FDF"/>
    <property type="match status" value="1"/>
</dbReference>
<feature type="short sequence motif" description="FFD box" evidence="1">
    <location>
        <begin position="348"/>
        <end position="363"/>
    </location>
</feature>
<proteinExistence type="predicted"/>
<dbReference type="SUPFAM" id="SSF50182">
    <property type="entry name" value="Sm-like ribonucleoproteins"/>
    <property type="match status" value="1"/>
</dbReference>
<dbReference type="InterPro" id="IPR010920">
    <property type="entry name" value="LSM_dom_sf"/>
</dbReference>
<evidence type="ECO:0000313" key="7">
    <source>
        <dbReference type="EMBL" id="CBN73862.1"/>
    </source>
</evidence>
<evidence type="ECO:0000256" key="2">
    <source>
        <dbReference type="PROSITE-ProRule" id="PRU00869"/>
    </source>
</evidence>
<feature type="compositionally biased region" description="Pro residues" evidence="3">
    <location>
        <begin position="106"/>
        <end position="122"/>
    </location>
</feature>
<dbReference type="InterPro" id="IPR025768">
    <property type="entry name" value="TFG_box"/>
</dbReference>
<feature type="region of interest" description="Disordered" evidence="3">
    <location>
        <begin position="368"/>
        <end position="520"/>
    </location>
</feature>
<dbReference type="Proteomes" id="UP000002630">
    <property type="component" value="Linkage Group LG06"/>
</dbReference>
<evidence type="ECO:0000259" key="5">
    <source>
        <dbReference type="PROSITE" id="PS51513"/>
    </source>
</evidence>
<reference evidence="7 8" key="1">
    <citation type="journal article" date="2010" name="Nature">
        <title>The Ectocarpus genome and the independent evolution of multicellularity in brown algae.</title>
        <authorList>
            <person name="Cock J.M."/>
            <person name="Sterck L."/>
            <person name="Rouze P."/>
            <person name="Scornet D."/>
            <person name="Allen A.E."/>
            <person name="Amoutzias G."/>
            <person name="Anthouard V."/>
            <person name="Artiguenave F."/>
            <person name="Aury J.M."/>
            <person name="Badger J.H."/>
            <person name="Beszteri B."/>
            <person name="Billiau K."/>
            <person name="Bonnet E."/>
            <person name="Bothwell J.H."/>
            <person name="Bowler C."/>
            <person name="Boyen C."/>
            <person name="Brownlee C."/>
            <person name="Carrano C.J."/>
            <person name="Charrier B."/>
            <person name="Cho G.Y."/>
            <person name="Coelho S.M."/>
            <person name="Collen J."/>
            <person name="Corre E."/>
            <person name="Da Silva C."/>
            <person name="Delage L."/>
            <person name="Delaroque N."/>
            <person name="Dittami S.M."/>
            <person name="Doulbeau S."/>
            <person name="Elias M."/>
            <person name="Farnham G."/>
            <person name="Gachon C.M."/>
            <person name="Gschloessl B."/>
            <person name="Heesch S."/>
            <person name="Jabbari K."/>
            <person name="Jubin C."/>
            <person name="Kawai H."/>
            <person name="Kimura K."/>
            <person name="Kloareg B."/>
            <person name="Kupper F.C."/>
            <person name="Lang D."/>
            <person name="Le Bail A."/>
            <person name="Leblanc C."/>
            <person name="Lerouge P."/>
            <person name="Lohr M."/>
            <person name="Lopez P.J."/>
            <person name="Martens C."/>
            <person name="Maumus F."/>
            <person name="Michel G."/>
            <person name="Miranda-Saavedra D."/>
            <person name="Morales J."/>
            <person name="Moreau H."/>
            <person name="Motomura T."/>
            <person name="Nagasato C."/>
            <person name="Napoli C.A."/>
            <person name="Nelson D.R."/>
            <person name="Nyvall-Collen P."/>
            <person name="Peters A.F."/>
            <person name="Pommier C."/>
            <person name="Potin P."/>
            <person name="Poulain J."/>
            <person name="Quesneville H."/>
            <person name="Read B."/>
            <person name="Rensing S.A."/>
            <person name="Ritter A."/>
            <person name="Rousvoal S."/>
            <person name="Samanta M."/>
            <person name="Samson G."/>
            <person name="Schroeder D.C."/>
            <person name="Segurens B."/>
            <person name="Strittmatter M."/>
            <person name="Tonon T."/>
            <person name="Tregear J.W."/>
            <person name="Valentin K."/>
            <person name="von Dassow P."/>
            <person name="Yamagishi T."/>
            <person name="Van de Peer Y."/>
            <person name="Wincker P."/>
        </authorList>
    </citation>
    <scope>NUCLEOTIDE SEQUENCE [LARGE SCALE GENOMIC DNA]</scope>
    <source>
        <strain evidence="8">Ec32 / CCAP1310/4</strain>
    </source>
</reference>
<feature type="compositionally biased region" description="Gly residues" evidence="3">
    <location>
        <begin position="247"/>
        <end position="257"/>
    </location>
</feature>
<organism evidence="7 8">
    <name type="scientific">Ectocarpus siliculosus</name>
    <name type="common">Brown alga</name>
    <name type="synonym">Conferva siliculosa</name>
    <dbReference type="NCBI Taxonomy" id="2880"/>
    <lineage>
        <taxon>Eukaryota</taxon>
        <taxon>Sar</taxon>
        <taxon>Stramenopiles</taxon>
        <taxon>Ochrophyta</taxon>
        <taxon>PX clade</taxon>
        <taxon>Phaeophyceae</taxon>
        <taxon>Ectocarpales</taxon>
        <taxon>Ectocarpaceae</taxon>
        <taxon>Ectocarpus</taxon>
    </lineage>
</organism>
<dbReference type="AlphaFoldDB" id="D8LRU5"/>
<dbReference type="Pfam" id="PF12701">
    <property type="entry name" value="LSM14"/>
    <property type="match status" value="1"/>
</dbReference>
<feature type="domain" description="FFD box profile" evidence="5">
    <location>
        <begin position="348"/>
        <end position="363"/>
    </location>
</feature>
<protein>
    <submittedName>
        <fullName evidence="7">Novel Sm-like protein with long N-and C-terminal domains</fullName>
    </submittedName>
</protein>
<dbReference type="OMA" id="WYPPPGH"/>
<feature type="region of interest" description="Disordered" evidence="3">
    <location>
        <begin position="324"/>
        <end position="347"/>
    </location>
</feature>
<feature type="region of interest" description="Disordered" evidence="3">
    <location>
        <begin position="84"/>
        <end position="277"/>
    </location>
</feature>
<feature type="compositionally biased region" description="Gly residues" evidence="3">
    <location>
        <begin position="408"/>
        <end position="485"/>
    </location>
</feature>
<dbReference type="PROSITE" id="PS51512">
    <property type="entry name" value="DFDF"/>
    <property type="match status" value="1"/>
</dbReference>
<dbReference type="InterPro" id="IPR019050">
    <property type="entry name" value="FDF_dom"/>
</dbReference>
<dbReference type="Gene3D" id="2.30.30.100">
    <property type="match status" value="1"/>
</dbReference>